<comment type="function">
    <text evidence="3">A probable RNA chaperone. Forms a complex with KhpB which binds to cellular RNA and controls its expression. Plays a role in peptidoglycan (PG) homeostasis and cell length regulation.</text>
</comment>
<dbReference type="Gene3D" id="3.30.300.20">
    <property type="match status" value="1"/>
</dbReference>
<dbReference type="GO" id="GO:0005737">
    <property type="term" value="C:cytoplasm"/>
    <property type="evidence" value="ECO:0007669"/>
    <property type="project" value="UniProtKB-SubCell"/>
</dbReference>
<keyword evidence="3" id="KW-0143">Chaperone</keyword>
<gene>
    <name evidence="3" type="primary">khpA</name>
    <name evidence="4" type="ORF">ENX16_00720</name>
</gene>
<comment type="caution">
    <text evidence="4">The sequence shown here is derived from an EMBL/GenBank/DDBJ whole genome shotgun (WGS) entry which is preliminary data.</text>
</comment>
<dbReference type="PANTHER" id="PTHR34654:SF1">
    <property type="entry name" value="RNA-BINDING PROTEIN KHPA"/>
    <property type="match status" value="1"/>
</dbReference>
<sequence>MKELIEHIAKALVDHPDKVEVKEIAGEKTLIYELRVGQGDLGKVIGKEGRTAKSIRAIISAAAMKHGKRAQLEILE</sequence>
<organism evidence="4">
    <name type="scientific">candidate division WOR-3 bacterium</name>
    <dbReference type="NCBI Taxonomy" id="2052148"/>
    <lineage>
        <taxon>Bacteria</taxon>
        <taxon>Bacteria division WOR-3</taxon>
    </lineage>
</organism>
<dbReference type="HAMAP" id="MF_00088">
    <property type="entry name" value="KhpA"/>
    <property type="match status" value="1"/>
</dbReference>
<dbReference type="CDD" id="cd22533">
    <property type="entry name" value="KH-II_YlqC-like"/>
    <property type="match status" value="1"/>
</dbReference>
<accession>A0A7V3PSN8</accession>
<dbReference type="InterPro" id="IPR020627">
    <property type="entry name" value="KhpA"/>
</dbReference>
<keyword evidence="3" id="KW-0961">Cell wall biogenesis/degradation</keyword>
<dbReference type="InterPro" id="IPR015946">
    <property type="entry name" value="KH_dom-like_a/b"/>
</dbReference>
<comment type="similarity">
    <text evidence="3">Belongs to the KhpA RNA-binding protein family.</text>
</comment>
<comment type="subunit">
    <text evidence="3">Forms a complex with KhpB.</text>
</comment>
<keyword evidence="1 3" id="KW-0963">Cytoplasm</keyword>
<reference evidence="4" key="1">
    <citation type="journal article" date="2020" name="mSystems">
        <title>Genome- and Community-Level Interaction Insights into Carbon Utilization and Element Cycling Functions of Hydrothermarchaeota in Hydrothermal Sediment.</title>
        <authorList>
            <person name="Zhou Z."/>
            <person name="Liu Y."/>
            <person name="Xu W."/>
            <person name="Pan J."/>
            <person name="Luo Z.H."/>
            <person name="Li M."/>
        </authorList>
    </citation>
    <scope>NUCLEOTIDE SEQUENCE [LARGE SCALE GENOMIC DNA]</scope>
    <source>
        <strain evidence="4">SpSt-914</strain>
    </source>
</reference>
<dbReference type="PANTHER" id="PTHR34654">
    <property type="entry name" value="UPF0109 PROTEIN SCO5592"/>
    <property type="match status" value="1"/>
</dbReference>
<dbReference type="PROSITE" id="PS50084">
    <property type="entry name" value="KH_TYPE_1"/>
    <property type="match status" value="1"/>
</dbReference>
<name>A0A7V3PSN8_UNCW3</name>
<evidence type="ECO:0000256" key="1">
    <source>
        <dbReference type="ARBA" id="ARBA00022490"/>
    </source>
</evidence>
<evidence type="ECO:0000313" key="4">
    <source>
        <dbReference type="EMBL" id="HGD12597.1"/>
    </source>
</evidence>
<evidence type="ECO:0000256" key="2">
    <source>
        <dbReference type="ARBA" id="ARBA00022884"/>
    </source>
</evidence>
<keyword evidence="3" id="KW-0133">Cell shape</keyword>
<dbReference type="GO" id="GO:0071555">
    <property type="term" value="P:cell wall organization"/>
    <property type="evidence" value="ECO:0007669"/>
    <property type="project" value="UniProtKB-KW"/>
</dbReference>
<dbReference type="GO" id="GO:0009252">
    <property type="term" value="P:peptidoglycan biosynthetic process"/>
    <property type="evidence" value="ECO:0007669"/>
    <property type="project" value="UniProtKB-UniRule"/>
</dbReference>
<dbReference type="EMBL" id="DTMZ01000007">
    <property type="protein sequence ID" value="HGD12597.1"/>
    <property type="molecule type" value="Genomic_DNA"/>
</dbReference>
<dbReference type="GO" id="GO:0008360">
    <property type="term" value="P:regulation of cell shape"/>
    <property type="evidence" value="ECO:0007669"/>
    <property type="project" value="UniProtKB-KW"/>
</dbReference>
<proteinExistence type="inferred from homology"/>
<evidence type="ECO:0000256" key="3">
    <source>
        <dbReference type="HAMAP-Rule" id="MF_00088"/>
    </source>
</evidence>
<dbReference type="NCBIfam" id="NF002201">
    <property type="entry name" value="PRK01064.1"/>
    <property type="match status" value="1"/>
</dbReference>
<dbReference type="Pfam" id="PF13083">
    <property type="entry name" value="KH_KhpA-B"/>
    <property type="match status" value="1"/>
</dbReference>
<dbReference type="SUPFAM" id="SSF54814">
    <property type="entry name" value="Prokaryotic type KH domain (KH-domain type II)"/>
    <property type="match status" value="1"/>
</dbReference>
<dbReference type="GO" id="GO:0003723">
    <property type="term" value="F:RNA binding"/>
    <property type="evidence" value="ECO:0007669"/>
    <property type="project" value="UniProtKB-UniRule"/>
</dbReference>
<keyword evidence="2 3" id="KW-0694">RNA-binding</keyword>
<comment type="subcellular location">
    <subcellularLocation>
        <location evidence="3">Cytoplasm</location>
    </subcellularLocation>
</comment>
<dbReference type="InterPro" id="IPR009019">
    <property type="entry name" value="KH_sf_prok-type"/>
</dbReference>
<dbReference type="AlphaFoldDB" id="A0A7V3PSN8"/>
<protein>
    <recommendedName>
        <fullName evidence="3">RNA-binding protein KhpA</fullName>
    </recommendedName>
    <alternativeName>
        <fullName evidence="3">KH-domain protein A</fullName>
    </alternativeName>
</protein>